<dbReference type="Gene3D" id="3.30.300.30">
    <property type="match status" value="1"/>
</dbReference>
<dbReference type="Pfam" id="PF00501">
    <property type="entry name" value="AMP-binding"/>
    <property type="match status" value="1"/>
</dbReference>
<evidence type="ECO:0000313" key="3">
    <source>
        <dbReference type="EMBL" id="MFC4584500.1"/>
    </source>
</evidence>
<evidence type="ECO:0000259" key="1">
    <source>
        <dbReference type="Pfam" id="PF00501"/>
    </source>
</evidence>
<dbReference type="PANTHER" id="PTHR43767:SF1">
    <property type="entry name" value="NONRIBOSOMAL PEPTIDE SYNTHASE PES1 (EUROFUNG)-RELATED"/>
    <property type="match status" value="1"/>
</dbReference>
<protein>
    <submittedName>
        <fullName evidence="3">Class I adenylate-forming enzyme family protein</fullName>
    </submittedName>
</protein>
<dbReference type="Proteomes" id="UP001595891">
    <property type="component" value="Unassembled WGS sequence"/>
</dbReference>
<evidence type="ECO:0000313" key="4">
    <source>
        <dbReference type="Proteomes" id="UP001595891"/>
    </source>
</evidence>
<dbReference type="InterPro" id="IPR045851">
    <property type="entry name" value="AMP-bd_C_sf"/>
</dbReference>
<dbReference type="InterPro" id="IPR042099">
    <property type="entry name" value="ANL_N_sf"/>
</dbReference>
<reference evidence="4" key="1">
    <citation type="journal article" date="2019" name="Int. J. Syst. Evol. Microbiol.">
        <title>The Global Catalogue of Microorganisms (GCM) 10K type strain sequencing project: providing services to taxonomists for standard genome sequencing and annotation.</title>
        <authorList>
            <consortium name="The Broad Institute Genomics Platform"/>
            <consortium name="The Broad Institute Genome Sequencing Center for Infectious Disease"/>
            <person name="Wu L."/>
            <person name="Ma J."/>
        </authorList>
    </citation>
    <scope>NUCLEOTIDE SEQUENCE [LARGE SCALE GENOMIC DNA]</scope>
    <source>
        <strain evidence="4">CCUG 49560</strain>
    </source>
</reference>
<dbReference type="RefSeq" id="WP_262841808.1">
    <property type="nucleotide sequence ID" value="NZ_JANZYP010000007.1"/>
</dbReference>
<sequence>MARPHGSPYGNYGYAVLTANALRTPERVALTYCGEQSFTYDRLNRLVNQRAHALRAAGVEAGRRVAVLLNETLKVAEVYLAQAKLGVLTSALNPYWPVETLRAVVAASECTAFVYDSTVEQVVARIRPELPGVTTWIKVGGPPADGDAVDLDALTAAAGEDEPELGGSDDDPLALYYTSGTTGLPKAVVHTHASSLATAQIWLDVPREPGSVFGTGAIIWGIGFPAIVGPALYTGMRLVLEQDWGPANFLRVVPRERVTHVSQIPSFYAALLGTDEHAAADLSTLRVIMLGGEPLSATLLARVKERLPDAGVYSYYGQTEAPYTCFGRVDDGSTPLGSSGRARTGCAVRITGPDGARVVGRTGEINLAGPHRMAGYDKLPEKTAEALRDGWYVGGDLGVVSEDGTLTVLGRREDAILKDGRWSQPSTVEDAAAALDGVAEAGVAGVPAHAEGQEASEQRILLAVVPRAGHSLDADKLAAALAERLPEHQRPDRVVVAEELPHSQDASGGPGKLLRREIRERYQHLVDQA</sequence>
<dbReference type="InterPro" id="IPR000873">
    <property type="entry name" value="AMP-dep_synth/lig_dom"/>
</dbReference>
<proteinExistence type="predicted"/>
<dbReference type="EMBL" id="JBHSFN010000001">
    <property type="protein sequence ID" value="MFC4584500.1"/>
    <property type="molecule type" value="Genomic_DNA"/>
</dbReference>
<feature type="domain" description="AMP-binding enzyme C-terminal" evidence="2">
    <location>
        <begin position="428"/>
        <end position="503"/>
    </location>
</feature>
<gene>
    <name evidence="3" type="ORF">ACFO8L_00350</name>
</gene>
<dbReference type="Pfam" id="PF13193">
    <property type="entry name" value="AMP-binding_C"/>
    <property type="match status" value="1"/>
</dbReference>
<dbReference type="InterPro" id="IPR050237">
    <property type="entry name" value="ATP-dep_AMP-bd_enzyme"/>
</dbReference>
<dbReference type="PROSITE" id="PS00455">
    <property type="entry name" value="AMP_BINDING"/>
    <property type="match status" value="1"/>
</dbReference>
<feature type="domain" description="AMP-dependent synthetase/ligase" evidence="1">
    <location>
        <begin position="19"/>
        <end position="376"/>
    </location>
</feature>
<organism evidence="3 4">
    <name type="scientific">Sphaerisporangium corydalis</name>
    <dbReference type="NCBI Taxonomy" id="1441875"/>
    <lineage>
        <taxon>Bacteria</taxon>
        <taxon>Bacillati</taxon>
        <taxon>Actinomycetota</taxon>
        <taxon>Actinomycetes</taxon>
        <taxon>Streptosporangiales</taxon>
        <taxon>Streptosporangiaceae</taxon>
        <taxon>Sphaerisporangium</taxon>
    </lineage>
</organism>
<dbReference type="PANTHER" id="PTHR43767">
    <property type="entry name" value="LONG-CHAIN-FATTY-ACID--COA LIGASE"/>
    <property type="match status" value="1"/>
</dbReference>
<comment type="caution">
    <text evidence="3">The sequence shown here is derived from an EMBL/GenBank/DDBJ whole genome shotgun (WGS) entry which is preliminary data.</text>
</comment>
<evidence type="ECO:0000259" key="2">
    <source>
        <dbReference type="Pfam" id="PF13193"/>
    </source>
</evidence>
<keyword evidence="4" id="KW-1185">Reference proteome</keyword>
<accession>A0ABV9E6J8</accession>
<dbReference type="SUPFAM" id="SSF56801">
    <property type="entry name" value="Acetyl-CoA synthetase-like"/>
    <property type="match status" value="1"/>
</dbReference>
<name>A0ABV9E6J8_9ACTN</name>
<dbReference type="InterPro" id="IPR020845">
    <property type="entry name" value="AMP-binding_CS"/>
</dbReference>
<dbReference type="InterPro" id="IPR025110">
    <property type="entry name" value="AMP-bd_C"/>
</dbReference>
<dbReference type="Gene3D" id="3.40.50.12780">
    <property type="entry name" value="N-terminal domain of ligase-like"/>
    <property type="match status" value="1"/>
</dbReference>